<dbReference type="EnsemblBacteria" id="ABR77137">
    <property type="protein sequence ID" value="ABR77137"/>
    <property type="gene ID" value="KPN_01706"/>
</dbReference>
<dbReference type="PaxDb" id="272620-KPN_01706"/>
<proteinExistence type="predicted"/>
<dbReference type="KEGG" id="kpn:KPN_01706"/>
<organism evidence="1 2">
    <name type="scientific">Klebsiella pneumoniae subsp. pneumoniae (strain ATCC 700721 / MGH 78578)</name>
    <dbReference type="NCBI Taxonomy" id="272620"/>
    <lineage>
        <taxon>Bacteria</taxon>
        <taxon>Pseudomonadati</taxon>
        <taxon>Pseudomonadota</taxon>
        <taxon>Gammaproteobacteria</taxon>
        <taxon>Enterobacterales</taxon>
        <taxon>Enterobacteriaceae</taxon>
        <taxon>Klebsiella/Raoultella group</taxon>
        <taxon>Klebsiella</taxon>
        <taxon>Klebsiella pneumoniae complex</taxon>
    </lineage>
</organism>
<evidence type="ECO:0000313" key="2">
    <source>
        <dbReference type="Proteomes" id="UP000000265"/>
    </source>
</evidence>
<reference evidence="1 2" key="2">
    <citation type="submission" date="2006-09" db="EMBL/GenBank/DDBJ databases">
        <authorList>
            <consortium name="The Klebsiella pneumonia Genome Sequencing Project"/>
            <person name="McClelland M."/>
            <person name="Sanderson E.K."/>
            <person name="Spieth J."/>
            <person name="Clifton W.S."/>
            <person name="Latreille P."/>
            <person name="Sabo A."/>
            <person name="Pepin K."/>
            <person name="Bhonagiri V."/>
            <person name="Porwollik S."/>
            <person name="Ali J."/>
            <person name="Wilson R.K."/>
        </authorList>
    </citation>
    <scope>NUCLEOTIDE SEQUENCE [LARGE SCALE GENOMIC DNA]</scope>
    <source>
        <strain evidence="2">ATCC 700721 / MGH 78578</strain>
    </source>
</reference>
<dbReference type="STRING" id="272620.KPN_01706"/>
<reference evidence="1 2" key="1">
    <citation type="journal article" date="2001" name="Nature">
        <title>Complete genome sequence of Salmonella enterica serovar Typhimurium LT2.</title>
        <authorList>
            <person name="McClelland M."/>
            <person name="Sanderson K.E."/>
            <person name="Spieth J."/>
            <person name="Clifton S.W."/>
            <person name="Latreille P."/>
            <person name="Courtney L."/>
            <person name="Porwollik S."/>
            <person name="Ali J."/>
            <person name="Dante M."/>
            <person name="Du F."/>
            <person name="Hou S."/>
            <person name="Layman D."/>
            <person name="Leonard S."/>
            <person name="Nguyen C."/>
            <person name="Scott K."/>
            <person name="Holmes A."/>
            <person name="Grewal N."/>
            <person name="Mulvaney E."/>
            <person name="Ryan E."/>
            <person name="Sun H."/>
            <person name="Florea L."/>
            <person name="Miller W."/>
            <person name="Stoneking T."/>
            <person name="Nhan M."/>
            <person name="Waterston R."/>
            <person name="Wilson R.K."/>
        </authorList>
    </citation>
    <scope>NUCLEOTIDE SEQUENCE [LARGE SCALE GENOMIC DNA]</scope>
    <source>
        <strain evidence="2">ATCC 700721 / MGH 78578</strain>
    </source>
</reference>
<dbReference type="HOGENOM" id="CLU_2601406_0_0_6"/>
<dbReference type="Proteomes" id="UP000000265">
    <property type="component" value="Chromosome"/>
</dbReference>
<name>A6T966_KLEP7</name>
<accession>A6T966</accession>
<sequence length="89" mass="10459">MDIEGPISDNMHEYFSYNFRPVITGDTKRFDIDLDVLNDSGQICFLDVQLFKTCWRTNFFKPLLKRSDAVVAVKKWLKPERVKFARGEP</sequence>
<protein>
    <submittedName>
        <fullName evidence="1">Uncharacterized protein</fullName>
    </submittedName>
</protein>
<evidence type="ECO:0000313" key="1">
    <source>
        <dbReference type="EMBL" id="ABR77137.1"/>
    </source>
</evidence>
<dbReference type="EMBL" id="CP000647">
    <property type="protein sequence ID" value="ABR77137.1"/>
    <property type="molecule type" value="Genomic_DNA"/>
</dbReference>
<gene>
    <name evidence="1" type="ORF">KPN_01706</name>
</gene>
<dbReference type="AlphaFoldDB" id="A6T966"/>